<evidence type="ECO:0000256" key="7">
    <source>
        <dbReference type="RuleBase" id="RU363032"/>
    </source>
</evidence>
<gene>
    <name evidence="9" type="ORF">JCM9140_4261</name>
</gene>
<keyword evidence="5 7" id="KW-1133">Transmembrane helix</keyword>
<feature type="transmembrane region" description="Helical" evidence="7">
    <location>
        <begin position="54"/>
        <end position="79"/>
    </location>
</feature>
<dbReference type="InterPro" id="IPR035906">
    <property type="entry name" value="MetI-like_sf"/>
</dbReference>
<dbReference type="Proteomes" id="UP000018890">
    <property type="component" value="Unassembled WGS sequence"/>
</dbReference>
<dbReference type="GO" id="GO:0005886">
    <property type="term" value="C:plasma membrane"/>
    <property type="evidence" value="ECO:0007669"/>
    <property type="project" value="UniProtKB-SubCell"/>
</dbReference>
<dbReference type="Pfam" id="PF00528">
    <property type="entry name" value="BPD_transp_1"/>
    <property type="match status" value="1"/>
</dbReference>
<dbReference type="PANTHER" id="PTHR43744">
    <property type="entry name" value="ABC TRANSPORTER PERMEASE PROTEIN MG189-RELATED-RELATED"/>
    <property type="match status" value="1"/>
</dbReference>
<dbReference type="SUPFAM" id="SSF161098">
    <property type="entry name" value="MetI-like"/>
    <property type="match status" value="1"/>
</dbReference>
<comment type="caution">
    <text evidence="9">The sequence shown here is derived from an EMBL/GenBank/DDBJ whole genome shotgun (WGS) entry which is preliminary data.</text>
</comment>
<name>W4Q7L6_9BACI</name>
<accession>W4Q7L6</accession>
<evidence type="ECO:0000256" key="6">
    <source>
        <dbReference type="ARBA" id="ARBA00023136"/>
    </source>
</evidence>
<evidence type="ECO:0000259" key="8">
    <source>
        <dbReference type="PROSITE" id="PS50928"/>
    </source>
</evidence>
<keyword evidence="4 7" id="KW-0812">Transmembrane</keyword>
<comment type="subcellular location">
    <subcellularLocation>
        <location evidence="1 7">Cell membrane</location>
        <topology evidence="1 7">Multi-pass membrane protein</topology>
    </subcellularLocation>
</comment>
<feature type="transmembrane region" description="Helical" evidence="7">
    <location>
        <begin position="12"/>
        <end position="33"/>
    </location>
</feature>
<dbReference type="Gene3D" id="1.10.3720.10">
    <property type="entry name" value="MetI-like"/>
    <property type="match status" value="1"/>
</dbReference>
<dbReference type="PANTHER" id="PTHR43744:SF12">
    <property type="entry name" value="ABC TRANSPORTER PERMEASE PROTEIN MG189-RELATED"/>
    <property type="match status" value="1"/>
</dbReference>
<keyword evidence="10" id="KW-1185">Reference proteome</keyword>
<evidence type="ECO:0000256" key="4">
    <source>
        <dbReference type="ARBA" id="ARBA00022692"/>
    </source>
</evidence>
<dbReference type="AlphaFoldDB" id="W4Q7L6"/>
<keyword evidence="2 7" id="KW-0813">Transport</keyword>
<keyword evidence="6 7" id="KW-0472">Membrane</keyword>
<evidence type="ECO:0000256" key="3">
    <source>
        <dbReference type="ARBA" id="ARBA00022475"/>
    </source>
</evidence>
<feature type="domain" description="ABC transmembrane type-1" evidence="8">
    <location>
        <begin position="1"/>
        <end position="133"/>
    </location>
</feature>
<dbReference type="OrthoDB" id="9810086at2"/>
<dbReference type="PROSITE" id="PS50928">
    <property type="entry name" value="ABC_TM1"/>
    <property type="match status" value="1"/>
</dbReference>
<evidence type="ECO:0000256" key="5">
    <source>
        <dbReference type="ARBA" id="ARBA00022989"/>
    </source>
</evidence>
<evidence type="ECO:0000256" key="1">
    <source>
        <dbReference type="ARBA" id="ARBA00004651"/>
    </source>
</evidence>
<dbReference type="STRING" id="1236970.JCM9140_4261"/>
<dbReference type="CDD" id="cd06261">
    <property type="entry name" value="TM_PBP2"/>
    <property type="match status" value="1"/>
</dbReference>
<evidence type="ECO:0000313" key="10">
    <source>
        <dbReference type="Proteomes" id="UP000018890"/>
    </source>
</evidence>
<proteinExistence type="inferred from homology"/>
<dbReference type="GO" id="GO:0055085">
    <property type="term" value="P:transmembrane transport"/>
    <property type="evidence" value="ECO:0007669"/>
    <property type="project" value="InterPro"/>
</dbReference>
<evidence type="ECO:0000313" key="9">
    <source>
        <dbReference type="EMBL" id="GAE28071.1"/>
    </source>
</evidence>
<dbReference type="EMBL" id="BAUT01000080">
    <property type="protein sequence ID" value="GAE28071.1"/>
    <property type="molecule type" value="Genomic_DNA"/>
</dbReference>
<organism evidence="9 10">
    <name type="scientific">Halalkalibacter wakoensis JCM 9140</name>
    <dbReference type="NCBI Taxonomy" id="1236970"/>
    <lineage>
        <taxon>Bacteria</taxon>
        <taxon>Bacillati</taxon>
        <taxon>Bacillota</taxon>
        <taxon>Bacilli</taxon>
        <taxon>Bacillales</taxon>
        <taxon>Bacillaceae</taxon>
        <taxon>Halalkalibacter</taxon>
    </lineage>
</organism>
<evidence type="ECO:0000256" key="2">
    <source>
        <dbReference type="ARBA" id="ARBA00022448"/>
    </source>
</evidence>
<dbReference type="InterPro" id="IPR000515">
    <property type="entry name" value="MetI-like"/>
</dbReference>
<sequence length="147" mass="15976">MDLIEARNNLFAIILLYATIHLPISIIIMRSYFESLPVALEEAAMIDGCNRIKVFFYVALPLAKVAIATIAIINVVGIWSEFLFASVLLTQPDARTLPIAIATLGVGQAADYGLRFAGLSLATIPMLLVYFLFSKKIVKGVMAGSVK</sequence>
<reference evidence="9" key="1">
    <citation type="journal article" date="2014" name="Genome Announc.">
        <title>Draft Genome Sequences of Three Alkaliphilic Bacillus Strains, Bacillus wakoensis JCM 9140T, Bacillus akibai JCM 9157T, and Bacillus hemicellulosilyticus JCM 9152T.</title>
        <authorList>
            <person name="Yuki M."/>
            <person name="Oshima K."/>
            <person name="Suda W."/>
            <person name="Oshida Y."/>
            <person name="Kitamura K."/>
            <person name="Iida T."/>
            <person name="Hattori M."/>
            <person name="Ohkuma M."/>
        </authorList>
    </citation>
    <scope>NUCLEOTIDE SEQUENCE [LARGE SCALE GENOMIC DNA]</scope>
    <source>
        <strain evidence="9">JCM 9140</strain>
    </source>
</reference>
<feature type="transmembrane region" description="Helical" evidence="7">
    <location>
        <begin position="112"/>
        <end position="133"/>
    </location>
</feature>
<comment type="similarity">
    <text evidence="7">Belongs to the binding-protein-dependent transport system permease family.</text>
</comment>
<protein>
    <submittedName>
        <fullName evidence="9">Sugar ABC transporter permease</fullName>
    </submittedName>
</protein>
<keyword evidence="3" id="KW-1003">Cell membrane</keyword>